<dbReference type="OrthoDB" id="9130047at2"/>
<keyword evidence="2" id="KW-1185">Reference proteome</keyword>
<reference evidence="1" key="1">
    <citation type="submission" date="2016-01" db="EMBL/GenBank/DDBJ databases">
        <authorList>
            <person name="Peeters C."/>
        </authorList>
    </citation>
    <scope>NUCLEOTIDE SEQUENCE [LARGE SCALE GENOMIC DNA]</scope>
    <source>
        <strain evidence="1">LMG 22934</strain>
    </source>
</reference>
<dbReference type="AlphaFoldDB" id="A0A158J058"/>
<name>A0A158J058_9BURK</name>
<comment type="caution">
    <text evidence="1">The sequence shown here is derived from an EMBL/GenBank/DDBJ whole genome shotgun (WGS) entry which is preliminary data.</text>
</comment>
<organism evidence="1 2">
    <name type="scientific">Caballeronia humi</name>
    <dbReference type="NCBI Taxonomy" id="326474"/>
    <lineage>
        <taxon>Bacteria</taxon>
        <taxon>Pseudomonadati</taxon>
        <taxon>Pseudomonadota</taxon>
        <taxon>Betaproteobacteria</taxon>
        <taxon>Burkholderiales</taxon>
        <taxon>Burkholderiaceae</taxon>
        <taxon>Caballeronia</taxon>
    </lineage>
</organism>
<accession>A0A158J058</accession>
<evidence type="ECO:0000313" key="2">
    <source>
        <dbReference type="Proteomes" id="UP000054977"/>
    </source>
</evidence>
<dbReference type="EMBL" id="FCNW02000049">
    <property type="protein sequence ID" value="SAL61749.1"/>
    <property type="molecule type" value="Genomic_DNA"/>
</dbReference>
<dbReference type="Pfam" id="PF12087">
    <property type="entry name" value="DUF3564"/>
    <property type="match status" value="1"/>
</dbReference>
<gene>
    <name evidence="1" type="ORF">AWB65_05643</name>
</gene>
<dbReference type="Proteomes" id="UP000054977">
    <property type="component" value="Unassembled WGS sequence"/>
</dbReference>
<protein>
    <recommendedName>
        <fullName evidence="3">DUF3564 domain-containing protein</fullName>
    </recommendedName>
</protein>
<proteinExistence type="predicted"/>
<evidence type="ECO:0008006" key="3">
    <source>
        <dbReference type="Google" id="ProtNLM"/>
    </source>
</evidence>
<sequence length="123" mass="13510">MRITLHLDTFDRVCPCGYAILEIEKGAHRWLCKSQCGLMLPREGPLVKAQTGTLMCGPTDQVLLCVLEDFDASSHDGPFEGETGRALWYADQGIQPAAGHWHVELVTDCDDSPAHSASQSERV</sequence>
<evidence type="ECO:0000313" key="1">
    <source>
        <dbReference type="EMBL" id="SAL61749.1"/>
    </source>
</evidence>
<dbReference type="RefSeq" id="WP_087649027.1">
    <property type="nucleotide sequence ID" value="NZ_FCNW02000049.1"/>
</dbReference>
<dbReference type="InterPro" id="IPR021947">
    <property type="entry name" value="DUF3564"/>
</dbReference>